<evidence type="ECO:0000313" key="1">
    <source>
        <dbReference type="EMBL" id="GAA0263575.1"/>
    </source>
</evidence>
<proteinExistence type="predicted"/>
<dbReference type="EMBL" id="BAAAGX010000023">
    <property type="protein sequence ID" value="GAA0263575.1"/>
    <property type="molecule type" value="Genomic_DNA"/>
</dbReference>
<keyword evidence="2" id="KW-1185">Reference proteome</keyword>
<dbReference type="RefSeq" id="WP_344652002.1">
    <property type="nucleotide sequence ID" value="NZ_BAAAGX010000023.1"/>
</dbReference>
<comment type="caution">
    <text evidence="1">The sequence shown here is derived from an EMBL/GenBank/DDBJ whole genome shotgun (WGS) entry which is preliminary data.</text>
</comment>
<dbReference type="NCBIfam" id="NF041390">
    <property type="entry name" value="TadE_Rv3655c"/>
    <property type="match status" value="1"/>
</dbReference>
<evidence type="ECO:0000313" key="2">
    <source>
        <dbReference type="Proteomes" id="UP001500967"/>
    </source>
</evidence>
<sequence>MTAELAAALPIVVLLLTAGLTVLAATTAHLRCVDAAREAARAASRGDPEAVAVGRRVAPSGARVRLVHEGGLVRVVVSAPMPAVGRAWPGEVTATAVAELEPDSQAAFGSGFRFPLGARLKAGP</sequence>
<dbReference type="Proteomes" id="UP001500967">
    <property type="component" value="Unassembled WGS sequence"/>
</dbReference>
<organism evidence="1 2">
    <name type="scientific">Cryptosporangium japonicum</name>
    <dbReference type="NCBI Taxonomy" id="80872"/>
    <lineage>
        <taxon>Bacteria</taxon>
        <taxon>Bacillati</taxon>
        <taxon>Actinomycetota</taxon>
        <taxon>Actinomycetes</taxon>
        <taxon>Cryptosporangiales</taxon>
        <taxon>Cryptosporangiaceae</taxon>
        <taxon>Cryptosporangium</taxon>
    </lineage>
</organism>
<name>A0ABP3EHG0_9ACTN</name>
<protein>
    <submittedName>
        <fullName evidence="1">TadE family type IV pilus minor pilin</fullName>
    </submittedName>
</protein>
<reference evidence="2" key="1">
    <citation type="journal article" date="2019" name="Int. J. Syst. Evol. Microbiol.">
        <title>The Global Catalogue of Microorganisms (GCM) 10K type strain sequencing project: providing services to taxonomists for standard genome sequencing and annotation.</title>
        <authorList>
            <consortium name="The Broad Institute Genomics Platform"/>
            <consortium name="The Broad Institute Genome Sequencing Center for Infectious Disease"/>
            <person name="Wu L."/>
            <person name="Ma J."/>
        </authorList>
    </citation>
    <scope>NUCLEOTIDE SEQUENCE [LARGE SCALE GENOMIC DNA]</scope>
    <source>
        <strain evidence="2">JCM 10425</strain>
    </source>
</reference>
<dbReference type="InterPro" id="IPR049790">
    <property type="entry name" value="Rv3655c/TadE"/>
</dbReference>
<accession>A0ABP3EHG0</accession>
<gene>
    <name evidence="1" type="ORF">GCM10009539_57060</name>
</gene>